<comment type="caution">
    <text evidence="2">The sequence shown here is derived from an EMBL/GenBank/DDBJ whole genome shotgun (WGS) entry which is preliminary data.</text>
</comment>
<evidence type="ECO:0000256" key="1">
    <source>
        <dbReference type="SAM" id="SignalP"/>
    </source>
</evidence>
<evidence type="ECO:0000313" key="2">
    <source>
        <dbReference type="EMBL" id="MCV2402436.1"/>
    </source>
</evidence>
<evidence type="ECO:0008006" key="4">
    <source>
        <dbReference type="Google" id="ProtNLM"/>
    </source>
</evidence>
<dbReference type="RefSeq" id="WP_263529816.1">
    <property type="nucleotide sequence ID" value="NZ_JAOVZB010000002.1"/>
</dbReference>
<organism evidence="2 3">
    <name type="scientific">Marinomonas sargassi</name>
    <dbReference type="NCBI Taxonomy" id="2984494"/>
    <lineage>
        <taxon>Bacteria</taxon>
        <taxon>Pseudomonadati</taxon>
        <taxon>Pseudomonadota</taxon>
        <taxon>Gammaproteobacteria</taxon>
        <taxon>Oceanospirillales</taxon>
        <taxon>Oceanospirillaceae</taxon>
        <taxon>Marinomonas</taxon>
    </lineage>
</organism>
<gene>
    <name evidence="2" type="ORF">OFY17_05975</name>
</gene>
<proteinExistence type="predicted"/>
<sequence length="266" mass="30491">MNCIVISWMSLPLLLFFALCSTIVHAQDEAVQAELLQSDLLQTYSSQTNSFDIGKEQELEESANFMFGLGYGRLNEKSLVNIDLNINMPINNFLISQIQLNSNYLVTGSTKDSFAQSELSSNWFVHNQHGYIGAGIGFNELEPLDTEQATKRNALGQFMVGWYLKSWAFNARYISHDTAFSNITSSRAGVSYYLHADHRVSFYQEKYSEDDIGWRLESYHQPKKHNRTFGIGWIVKSSDDNDYLGVVAQYYFDHTLSLRDRDAMHR</sequence>
<feature type="signal peptide" evidence="1">
    <location>
        <begin position="1"/>
        <end position="26"/>
    </location>
</feature>
<dbReference type="Proteomes" id="UP001209713">
    <property type="component" value="Unassembled WGS sequence"/>
</dbReference>
<keyword evidence="1" id="KW-0732">Signal</keyword>
<keyword evidence="3" id="KW-1185">Reference proteome</keyword>
<protein>
    <recommendedName>
        <fullName evidence="4">Inverse autotransporter beta-domain domain-containing protein</fullName>
    </recommendedName>
</protein>
<name>A0ABT2YRE7_9GAMM</name>
<feature type="chain" id="PRO_5045916898" description="Inverse autotransporter beta-domain domain-containing protein" evidence="1">
    <location>
        <begin position="27"/>
        <end position="266"/>
    </location>
</feature>
<evidence type="ECO:0000313" key="3">
    <source>
        <dbReference type="Proteomes" id="UP001209713"/>
    </source>
</evidence>
<accession>A0ABT2YRE7</accession>
<reference evidence="2 3" key="1">
    <citation type="submission" date="2022-10" db="EMBL/GenBank/DDBJ databases">
        <title>Marinomonas transparenta sp. nov. and Marinomonas sargassi sp. nov., isolated from marine alga (Sargassum natans (L.) Gaillon).</title>
        <authorList>
            <person name="Wang Y."/>
        </authorList>
    </citation>
    <scope>NUCLEOTIDE SEQUENCE [LARGE SCALE GENOMIC DNA]</scope>
    <source>
        <strain evidence="2 3">C2222</strain>
    </source>
</reference>
<dbReference type="EMBL" id="JAOVZB010000002">
    <property type="protein sequence ID" value="MCV2402436.1"/>
    <property type="molecule type" value="Genomic_DNA"/>
</dbReference>